<feature type="domain" description="Fido" evidence="8">
    <location>
        <begin position="52"/>
        <end position="194"/>
    </location>
</feature>
<comment type="catalytic activity">
    <reaction evidence="7">
        <text>L-tyrosyl-[protein] + ATP = O-(5'-adenylyl)-L-tyrosyl-[protein] + diphosphate</text>
        <dbReference type="Rhea" id="RHEA:54288"/>
        <dbReference type="Rhea" id="RHEA-COMP:10136"/>
        <dbReference type="Rhea" id="RHEA-COMP:13846"/>
        <dbReference type="ChEBI" id="CHEBI:30616"/>
        <dbReference type="ChEBI" id="CHEBI:33019"/>
        <dbReference type="ChEBI" id="CHEBI:46858"/>
        <dbReference type="ChEBI" id="CHEBI:83624"/>
        <dbReference type="EC" id="2.7.7.108"/>
    </reaction>
</comment>
<accession>A0ABT4VTC6</accession>
<dbReference type="EMBL" id="JAPJZH010000017">
    <property type="protein sequence ID" value="MDA4847969.1"/>
    <property type="molecule type" value="Genomic_DNA"/>
</dbReference>
<keyword evidence="1" id="KW-0808">Transferase</keyword>
<dbReference type="PANTHER" id="PTHR39560:SF1">
    <property type="entry name" value="PROTEIN ADENYLYLTRANSFERASE FIC-RELATED"/>
    <property type="match status" value="1"/>
</dbReference>
<keyword evidence="2" id="KW-0548">Nucleotidyltransferase</keyword>
<comment type="catalytic activity">
    <reaction evidence="6">
        <text>L-threonyl-[protein] + ATP = 3-O-(5'-adenylyl)-L-threonyl-[protein] + diphosphate</text>
        <dbReference type="Rhea" id="RHEA:54292"/>
        <dbReference type="Rhea" id="RHEA-COMP:11060"/>
        <dbReference type="Rhea" id="RHEA-COMP:13847"/>
        <dbReference type="ChEBI" id="CHEBI:30013"/>
        <dbReference type="ChEBI" id="CHEBI:30616"/>
        <dbReference type="ChEBI" id="CHEBI:33019"/>
        <dbReference type="ChEBI" id="CHEBI:138113"/>
        <dbReference type="EC" id="2.7.7.108"/>
    </reaction>
</comment>
<dbReference type="InterPro" id="IPR036597">
    <property type="entry name" value="Fido-like_dom_sf"/>
</dbReference>
<dbReference type="SUPFAM" id="SSF140931">
    <property type="entry name" value="Fic-like"/>
    <property type="match status" value="1"/>
</dbReference>
<comment type="caution">
    <text evidence="9">The sequence shown here is derived from an EMBL/GenBank/DDBJ whole genome shotgun (WGS) entry which is preliminary data.</text>
</comment>
<dbReference type="PANTHER" id="PTHR39560">
    <property type="entry name" value="PROTEIN ADENYLYLTRANSFERASE FIC-RELATED"/>
    <property type="match status" value="1"/>
</dbReference>
<evidence type="ECO:0000259" key="8">
    <source>
        <dbReference type="PROSITE" id="PS51459"/>
    </source>
</evidence>
<evidence type="ECO:0000256" key="4">
    <source>
        <dbReference type="ARBA" id="ARBA00022840"/>
    </source>
</evidence>
<reference evidence="9" key="1">
    <citation type="submission" date="2022-11" db="EMBL/GenBank/DDBJ databases">
        <title>Hoeflea poritis sp. nov., isolated from scleractinian coral Porites lutea.</title>
        <authorList>
            <person name="Zhang G."/>
            <person name="Wei Q."/>
            <person name="Cai L."/>
        </authorList>
    </citation>
    <scope>NUCLEOTIDE SEQUENCE</scope>
    <source>
        <strain evidence="9">E7-10</strain>
    </source>
</reference>
<dbReference type="EC" id="2.7.7.108" evidence="5"/>
<keyword evidence="3" id="KW-0547">Nucleotide-binding</keyword>
<evidence type="ECO:0000256" key="2">
    <source>
        <dbReference type="ARBA" id="ARBA00022695"/>
    </source>
</evidence>
<dbReference type="PROSITE" id="PS51459">
    <property type="entry name" value="FIDO"/>
    <property type="match status" value="1"/>
</dbReference>
<keyword evidence="4" id="KW-0067">ATP-binding</keyword>
<dbReference type="Gene3D" id="1.10.3290.10">
    <property type="entry name" value="Fido-like domain"/>
    <property type="match status" value="1"/>
</dbReference>
<name>A0ABT4VTC6_9HYPH</name>
<proteinExistence type="predicted"/>
<evidence type="ECO:0000256" key="5">
    <source>
        <dbReference type="ARBA" id="ARBA00034531"/>
    </source>
</evidence>
<evidence type="ECO:0000256" key="7">
    <source>
        <dbReference type="ARBA" id="ARBA00048696"/>
    </source>
</evidence>
<dbReference type="InterPro" id="IPR003812">
    <property type="entry name" value="Fido"/>
</dbReference>
<sequence>MSRYDAIEDPLCYPGTQVLINKADLRDQDELDQFEQLMFLSRAEEELPAGVLDFEHYKTIHHHFFQDVYEWAGEIRRIRTGKGGNWFCYPEYIDREMHKLFAQLADEEHLTGVEDYKLFSARAAYYVAEINAVHPFREGNGRCQLTFLNMLLRNSGVELNEDNLDPKRFMEAMIDSFHDDNRLLAKEIETMIAEVP</sequence>
<evidence type="ECO:0000313" key="9">
    <source>
        <dbReference type="EMBL" id="MDA4847969.1"/>
    </source>
</evidence>
<evidence type="ECO:0000256" key="3">
    <source>
        <dbReference type="ARBA" id="ARBA00022741"/>
    </source>
</evidence>
<protein>
    <recommendedName>
        <fullName evidence="5">protein adenylyltransferase</fullName>
        <ecNumber evidence="5">2.7.7.108</ecNumber>
    </recommendedName>
</protein>
<keyword evidence="10" id="KW-1185">Reference proteome</keyword>
<evidence type="ECO:0000256" key="6">
    <source>
        <dbReference type="ARBA" id="ARBA00047939"/>
    </source>
</evidence>
<organism evidence="9 10">
    <name type="scientific">Hoeflea poritis</name>
    <dbReference type="NCBI Taxonomy" id="2993659"/>
    <lineage>
        <taxon>Bacteria</taxon>
        <taxon>Pseudomonadati</taxon>
        <taxon>Pseudomonadota</taxon>
        <taxon>Alphaproteobacteria</taxon>
        <taxon>Hyphomicrobiales</taxon>
        <taxon>Rhizobiaceae</taxon>
        <taxon>Hoeflea</taxon>
    </lineage>
</organism>
<dbReference type="Proteomes" id="UP001148313">
    <property type="component" value="Unassembled WGS sequence"/>
</dbReference>
<dbReference type="Pfam" id="PF02661">
    <property type="entry name" value="Fic"/>
    <property type="match status" value="1"/>
</dbReference>
<evidence type="ECO:0000256" key="1">
    <source>
        <dbReference type="ARBA" id="ARBA00022679"/>
    </source>
</evidence>
<gene>
    <name evidence="9" type="ORF">OOZ53_21605</name>
</gene>
<dbReference type="RefSeq" id="WP_271091811.1">
    <property type="nucleotide sequence ID" value="NZ_JAPJZH010000017.1"/>
</dbReference>
<evidence type="ECO:0000313" key="10">
    <source>
        <dbReference type="Proteomes" id="UP001148313"/>
    </source>
</evidence>